<evidence type="ECO:0000259" key="4">
    <source>
        <dbReference type="Pfam" id="PF08241"/>
    </source>
</evidence>
<evidence type="ECO:0000313" key="5">
    <source>
        <dbReference type="EMBL" id="GFP21429.1"/>
    </source>
</evidence>
<proteinExistence type="predicted"/>
<dbReference type="GO" id="GO:0008757">
    <property type="term" value="F:S-adenosylmethionine-dependent methyltransferase activity"/>
    <property type="evidence" value="ECO:0007669"/>
    <property type="project" value="InterPro"/>
</dbReference>
<sequence>MLFVEKLLSKLRTLVIDTGERYVPSGSFDELDATHTTNYIFAKQFIEGKVVLDVGCGCGYGCEYLARSGAKNVIGVDVSREAVKFAKAHYNAGNLDYIVMDAQNLAFKDRLFDVVVSFEVIEHLYNAKKYLFEVHRVLKTDGIFIISTPNKKVSSPCFKKAVLPFHVKEFYPEELYILLSQIFKAVNILGKRISNEEILMKEQEFRRSWRFKIISRLSQYDFVRMLARLLPLDIKQIVTGAGQLRLKPSDFELSTEYVKHSPCLVAILRK</sequence>
<dbReference type="CDD" id="cd02440">
    <property type="entry name" value="AdoMet_MTases"/>
    <property type="match status" value="1"/>
</dbReference>
<dbReference type="Gene3D" id="3.40.50.150">
    <property type="entry name" value="Vaccinia Virus protein VP39"/>
    <property type="match status" value="1"/>
</dbReference>
<evidence type="ECO:0000313" key="6">
    <source>
        <dbReference type="Proteomes" id="UP000580051"/>
    </source>
</evidence>
<evidence type="ECO:0000256" key="1">
    <source>
        <dbReference type="ARBA" id="ARBA00022603"/>
    </source>
</evidence>
<feature type="domain" description="Methyltransferase type 11" evidence="4">
    <location>
        <begin position="52"/>
        <end position="146"/>
    </location>
</feature>
<dbReference type="RefSeq" id="WP_176226562.1">
    <property type="nucleotide sequence ID" value="NZ_BLRV01000047.1"/>
</dbReference>
<dbReference type="InterPro" id="IPR013216">
    <property type="entry name" value="Methyltransf_11"/>
</dbReference>
<gene>
    <name evidence="5" type="ORF">HKBW3S06_00656</name>
</gene>
<protein>
    <submittedName>
        <fullName evidence="5">2-polyprenyl-6-hydroxyphenyl methylase / 3-demethylubiquinone-9 3-methyltransferase</fullName>
    </submittedName>
</protein>
<reference evidence="5 6" key="1">
    <citation type="journal article" date="2020" name="Front. Microbiol.">
        <title>Single-cell genomics of novel Actinobacteria with the Wood-Ljungdahl pathway discovered in a serpentinizing system.</title>
        <authorList>
            <person name="Merino N."/>
            <person name="Kawai M."/>
            <person name="Boyd E.S."/>
            <person name="Colman D.R."/>
            <person name="McGlynn S.E."/>
            <person name="Nealson K.H."/>
            <person name="Kurokawa K."/>
            <person name="Hongoh Y."/>
        </authorList>
    </citation>
    <scope>NUCLEOTIDE SEQUENCE [LARGE SCALE GENOMIC DNA]</scope>
    <source>
        <strain evidence="5 6">S06</strain>
    </source>
</reference>
<comment type="caution">
    <text evidence="5">The sequence shown here is derived from an EMBL/GenBank/DDBJ whole genome shotgun (WGS) entry which is preliminary data.</text>
</comment>
<dbReference type="Pfam" id="PF08241">
    <property type="entry name" value="Methyltransf_11"/>
    <property type="match status" value="1"/>
</dbReference>
<name>A0A6V8NM27_9ACTN</name>
<dbReference type="SUPFAM" id="SSF53335">
    <property type="entry name" value="S-adenosyl-L-methionine-dependent methyltransferases"/>
    <property type="match status" value="1"/>
</dbReference>
<accession>A0A6V8NM27</accession>
<dbReference type="Proteomes" id="UP000580051">
    <property type="component" value="Unassembled WGS sequence"/>
</dbReference>
<dbReference type="EMBL" id="BLRV01000047">
    <property type="protein sequence ID" value="GFP21429.1"/>
    <property type="molecule type" value="Genomic_DNA"/>
</dbReference>
<dbReference type="PANTHER" id="PTHR43464">
    <property type="entry name" value="METHYLTRANSFERASE"/>
    <property type="match status" value="1"/>
</dbReference>
<keyword evidence="3" id="KW-0949">S-adenosyl-L-methionine</keyword>
<keyword evidence="1 5" id="KW-0489">Methyltransferase</keyword>
<dbReference type="InterPro" id="IPR029063">
    <property type="entry name" value="SAM-dependent_MTases_sf"/>
</dbReference>
<keyword evidence="2 5" id="KW-0808">Transferase</keyword>
<evidence type="ECO:0000256" key="2">
    <source>
        <dbReference type="ARBA" id="ARBA00022679"/>
    </source>
</evidence>
<dbReference type="AlphaFoldDB" id="A0A6V8NM27"/>
<dbReference type="GO" id="GO:0032259">
    <property type="term" value="P:methylation"/>
    <property type="evidence" value="ECO:0007669"/>
    <property type="project" value="UniProtKB-KW"/>
</dbReference>
<evidence type="ECO:0000256" key="3">
    <source>
        <dbReference type="ARBA" id="ARBA00022691"/>
    </source>
</evidence>
<keyword evidence="5" id="KW-0830">Ubiquinone</keyword>
<organism evidence="5 6">
    <name type="scientific">Candidatus Hakubella thermalkaliphila</name>
    <dbReference type="NCBI Taxonomy" id="2754717"/>
    <lineage>
        <taxon>Bacteria</taxon>
        <taxon>Bacillati</taxon>
        <taxon>Actinomycetota</taxon>
        <taxon>Actinomycetota incertae sedis</taxon>
        <taxon>Candidatus Hakubellales</taxon>
        <taxon>Candidatus Hakubellaceae</taxon>
        <taxon>Candidatus Hakubella</taxon>
    </lineage>
</organism>
<dbReference type="PANTHER" id="PTHR43464:SF19">
    <property type="entry name" value="UBIQUINONE BIOSYNTHESIS O-METHYLTRANSFERASE, MITOCHONDRIAL"/>
    <property type="match status" value="1"/>
</dbReference>